<dbReference type="NCBIfam" id="TIGR00180">
    <property type="entry name" value="parB_part"/>
    <property type="match status" value="1"/>
</dbReference>
<dbReference type="InterPro" id="IPR003115">
    <property type="entry name" value="ParB_N"/>
</dbReference>
<dbReference type="Gene3D" id="3.90.1530.30">
    <property type="match status" value="1"/>
</dbReference>
<dbReference type="SUPFAM" id="SSF110849">
    <property type="entry name" value="ParB/Sulfiredoxin"/>
    <property type="match status" value="1"/>
</dbReference>
<name>A0AB35U053_9FIRM</name>
<dbReference type="Gene3D" id="1.10.10.2830">
    <property type="match status" value="1"/>
</dbReference>
<comment type="subcellular location">
    <subcellularLocation>
        <location evidence="1">Cytoplasm</location>
        <location evidence="1">Nucleoid</location>
    </subcellularLocation>
</comment>
<protein>
    <submittedName>
        <fullName evidence="6">ParB/RepB/Spo0J family partition protein</fullName>
    </submittedName>
</protein>
<sequence>MRTKGRKGILDIFDRQSEQTIKQIPVEQIAASRYQPRLKFDEEALQELAQSIKEQGLIQPITVRQVEDHYEIIAGERRFRACQMAGYDTVPCYLLTPSEDQAAQMALVENIQRRDLSAIEEAKSYVQIMRQASLTQEQMAERVGKSQSAIANKIRLLNLPQEIQEGVLDQKISERHARALLSAPAEKQKQIYHEILKHGLTVRETEDYIRKASQPEKVHKRQKTKGFTRQTQLAINSVNQCVQMIRKMGIDAEVQQMETDNDIRMVVRFPKN</sequence>
<gene>
    <name evidence="6" type="ORF">MOZ60_01625</name>
</gene>
<dbReference type="SMART" id="SM00470">
    <property type="entry name" value="ParB"/>
    <property type="match status" value="1"/>
</dbReference>
<evidence type="ECO:0000313" key="6">
    <source>
        <dbReference type="EMBL" id="MDX8418790.1"/>
    </source>
</evidence>
<evidence type="ECO:0000256" key="1">
    <source>
        <dbReference type="ARBA" id="ARBA00004453"/>
    </source>
</evidence>
<dbReference type="Proteomes" id="UP001286174">
    <property type="component" value="Unassembled WGS sequence"/>
</dbReference>
<reference evidence="6 7" key="1">
    <citation type="submission" date="2022-03" db="EMBL/GenBank/DDBJ databases">
        <title>Novel taxa within the pig intestine.</title>
        <authorList>
            <person name="Wylensek D."/>
            <person name="Bishof K."/>
            <person name="Afrizal A."/>
            <person name="Clavel T."/>
        </authorList>
    </citation>
    <scope>NUCLEOTIDE SEQUENCE [LARGE SCALE GENOMIC DNA]</scope>
    <source>
        <strain evidence="6 7">CLA-KB-P133</strain>
    </source>
</reference>
<evidence type="ECO:0000256" key="4">
    <source>
        <dbReference type="ARBA" id="ARBA00023125"/>
    </source>
</evidence>
<dbReference type="AlphaFoldDB" id="A0AB35U053"/>
<organism evidence="6 7">
    <name type="scientific">Grylomicrobium aquisgranensis</name>
    <dbReference type="NCBI Taxonomy" id="2926318"/>
    <lineage>
        <taxon>Bacteria</taxon>
        <taxon>Bacillati</taxon>
        <taxon>Bacillota</taxon>
        <taxon>Erysipelotrichia</taxon>
        <taxon>Erysipelotrichales</taxon>
        <taxon>Erysipelotrichaceae</taxon>
        <taxon>Grylomicrobium</taxon>
    </lineage>
</organism>
<dbReference type="Pfam" id="PF17762">
    <property type="entry name" value="HTH_ParB"/>
    <property type="match status" value="1"/>
</dbReference>
<dbReference type="CDD" id="cd16393">
    <property type="entry name" value="SPO0J_N"/>
    <property type="match status" value="1"/>
</dbReference>
<dbReference type="InterPro" id="IPR041468">
    <property type="entry name" value="HTH_ParB/Spo0J"/>
</dbReference>
<comment type="similarity">
    <text evidence="2">Belongs to the ParB family.</text>
</comment>
<keyword evidence="7" id="KW-1185">Reference proteome</keyword>
<dbReference type="FunFam" id="1.10.10.2830:FF:000001">
    <property type="entry name" value="Chromosome partitioning protein ParB"/>
    <property type="match status" value="1"/>
</dbReference>
<dbReference type="GO" id="GO:0045881">
    <property type="term" value="P:positive regulation of sporulation resulting in formation of a cellular spore"/>
    <property type="evidence" value="ECO:0007669"/>
    <property type="project" value="TreeGrafter"/>
</dbReference>
<dbReference type="PANTHER" id="PTHR33375:SF1">
    <property type="entry name" value="CHROMOSOME-PARTITIONING PROTEIN PARB-RELATED"/>
    <property type="match status" value="1"/>
</dbReference>
<feature type="domain" description="ParB-like N-terminal" evidence="5">
    <location>
        <begin position="22"/>
        <end position="111"/>
    </location>
</feature>
<dbReference type="GO" id="GO:0003677">
    <property type="term" value="F:DNA binding"/>
    <property type="evidence" value="ECO:0007669"/>
    <property type="project" value="UniProtKB-KW"/>
</dbReference>
<dbReference type="InterPro" id="IPR004437">
    <property type="entry name" value="ParB/RepB/Spo0J"/>
</dbReference>
<evidence type="ECO:0000256" key="2">
    <source>
        <dbReference type="ARBA" id="ARBA00006295"/>
    </source>
</evidence>
<keyword evidence="4" id="KW-0238">DNA-binding</keyword>
<evidence type="ECO:0000313" key="7">
    <source>
        <dbReference type="Proteomes" id="UP001286174"/>
    </source>
</evidence>
<dbReference type="PANTHER" id="PTHR33375">
    <property type="entry name" value="CHROMOSOME-PARTITIONING PROTEIN PARB-RELATED"/>
    <property type="match status" value="1"/>
</dbReference>
<comment type="caution">
    <text evidence="6">The sequence shown here is derived from an EMBL/GenBank/DDBJ whole genome shotgun (WGS) entry which is preliminary data.</text>
</comment>
<accession>A0AB35U053</accession>
<dbReference type="SUPFAM" id="SSF109709">
    <property type="entry name" value="KorB DNA-binding domain-like"/>
    <property type="match status" value="1"/>
</dbReference>
<proteinExistence type="inferred from homology"/>
<evidence type="ECO:0000259" key="5">
    <source>
        <dbReference type="SMART" id="SM00470"/>
    </source>
</evidence>
<dbReference type="EMBL" id="JALBUR010000002">
    <property type="protein sequence ID" value="MDX8418790.1"/>
    <property type="molecule type" value="Genomic_DNA"/>
</dbReference>
<evidence type="ECO:0000256" key="3">
    <source>
        <dbReference type="ARBA" id="ARBA00022829"/>
    </source>
</evidence>
<dbReference type="RefSeq" id="WP_108774590.1">
    <property type="nucleotide sequence ID" value="NZ_JALBUR010000002.1"/>
</dbReference>
<dbReference type="InterPro" id="IPR050336">
    <property type="entry name" value="Chromosome_partition/occlusion"/>
</dbReference>
<keyword evidence="3" id="KW-0159">Chromosome partition</keyword>
<dbReference type="FunFam" id="3.90.1530.30:FF:000001">
    <property type="entry name" value="Chromosome partitioning protein ParB"/>
    <property type="match status" value="1"/>
</dbReference>
<dbReference type="GO" id="GO:0007059">
    <property type="term" value="P:chromosome segregation"/>
    <property type="evidence" value="ECO:0007669"/>
    <property type="project" value="UniProtKB-KW"/>
</dbReference>
<dbReference type="InterPro" id="IPR036086">
    <property type="entry name" value="ParB/Sulfiredoxin_sf"/>
</dbReference>
<dbReference type="Pfam" id="PF02195">
    <property type="entry name" value="ParB_N"/>
    <property type="match status" value="1"/>
</dbReference>
<dbReference type="GO" id="GO:0005694">
    <property type="term" value="C:chromosome"/>
    <property type="evidence" value="ECO:0007669"/>
    <property type="project" value="TreeGrafter"/>
</dbReference>
<dbReference type="GO" id="GO:0009295">
    <property type="term" value="C:nucleoid"/>
    <property type="evidence" value="ECO:0007669"/>
    <property type="project" value="UniProtKB-SubCell"/>
</dbReference>